<dbReference type="SMART" id="SM00418">
    <property type="entry name" value="HTH_ARSR"/>
    <property type="match status" value="1"/>
</dbReference>
<evidence type="ECO:0000313" key="7">
    <source>
        <dbReference type="Proteomes" id="UP000094578"/>
    </source>
</evidence>
<evidence type="ECO:0000259" key="5">
    <source>
        <dbReference type="PROSITE" id="PS50987"/>
    </source>
</evidence>
<dbReference type="STRING" id="1886670.PTI45_02686"/>
<reference evidence="6 7" key="1">
    <citation type="submission" date="2016-08" db="EMBL/GenBank/DDBJ databases">
        <title>Genome sequencing of Paenibacillus sp. TI45-13ar, isolated from Korean traditional nuruk.</title>
        <authorList>
            <person name="Kim S.-J."/>
        </authorList>
    </citation>
    <scope>NUCLEOTIDE SEQUENCE [LARGE SCALE GENOMIC DNA]</scope>
    <source>
        <strain evidence="6 7">TI45-13ar</strain>
    </source>
</reference>
<dbReference type="PANTHER" id="PTHR43132:SF6">
    <property type="entry name" value="HTH-TYPE TRANSCRIPTIONAL REPRESSOR CZRA"/>
    <property type="match status" value="1"/>
</dbReference>
<dbReference type="InterPro" id="IPR051011">
    <property type="entry name" value="Metal_resp_trans_reg"/>
</dbReference>
<dbReference type="InterPro" id="IPR036390">
    <property type="entry name" value="WH_DNA-bd_sf"/>
</dbReference>
<proteinExistence type="predicted"/>
<organism evidence="6 7">
    <name type="scientific">Paenibacillus nuruki</name>
    <dbReference type="NCBI Taxonomy" id="1886670"/>
    <lineage>
        <taxon>Bacteria</taxon>
        <taxon>Bacillati</taxon>
        <taxon>Bacillota</taxon>
        <taxon>Bacilli</taxon>
        <taxon>Bacillales</taxon>
        <taxon>Paenibacillaceae</taxon>
        <taxon>Paenibacillus</taxon>
    </lineage>
</organism>
<dbReference type="PANTHER" id="PTHR43132">
    <property type="entry name" value="ARSENICAL RESISTANCE OPERON REPRESSOR ARSR-RELATED"/>
    <property type="match status" value="1"/>
</dbReference>
<dbReference type="InterPro" id="IPR011991">
    <property type="entry name" value="ArsR-like_HTH"/>
</dbReference>
<keyword evidence="3" id="KW-0804">Transcription</keyword>
<evidence type="ECO:0000313" key="6">
    <source>
        <dbReference type="EMBL" id="ODP27867.1"/>
    </source>
</evidence>
<dbReference type="PRINTS" id="PR00778">
    <property type="entry name" value="HTHARSR"/>
</dbReference>
<dbReference type="GO" id="GO:0003700">
    <property type="term" value="F:DNA-binding transcription factor activity"/>
    <property type="evidence" value="ECO:0007669"/>
    <property type="project" value="InterPro"/>
</dbReference>
<evidence type="ECO:0000256" key="4">
    <source>
        <dbReference type="ARBA" id="ARBA00043263"/>
    </source>
</evidence>
<keyword evidence="1" id="KW-0805">Transcription regulation</keyword>
<name>A0A1E3L237_9BACL</name>
<evidence type="ECO:0000256" key="3">
    <source>
        <dbReference type="ARBA" id="ARBA00023163"/>
    </source>
</evidence>
<dbReference type="AlphaFoldDB" id="A0A1E3L237"/>
<dbReference type="Gene3D" id="1.10.10.10">
    <property type="entry name" value="Winged helix-like DNA-binding domain superfamily/Winged helix DNA-binding domain"/>
    <property type="match status" value="1"/>
</dbReference>
<dbReference type="NCBIfam" id="NF033788">
    <property type="entry name" value="HTH_metalloreg"/>
    <property type="match status" value="1"/>
</dbReference>
<dbReference type="SUPFAM" id="SSF46785">
    <property type="entry name" value="Winged helix' DNA-binding domain"/>
    <property type="match status" value="1"/>
</dbReference>
<feature type="domain" description="HTH arsR-type" evidence="5">
    <location>
        <begin position="29"/>
        <end position="122"/>
    </location>
</feature>
<dbReference type="Pfam" id="PF01022">
    <property type="entry name" value="HTH_5"/>
    <property type="match status" value="1"/>
</dbReference>
<evidence type="ECO:0000256" key="2">
    <source>
        <dbReference type="ARBA" id="ARBA00023125"/>
    </source>
</evidence>
<keyword evidence="7" id="KW-1185">Reference proteome</keyword>
<dbReference type="Proteomes" id="UP000094578">
    <property type="component" value="Unassembled WGS sequence"/>
</dbReference>
<keyword evidence="4" id="KW-0105">Cadmium resistance</keyword>
<dbReference type="CDD" id="cd00090">
    <property type="entry name" value="HTH_ARSR"/>
    <property type="match status" value="1"/>
</dbReference>
<dbReference type="PROSITE" id="PS00846">
    <property type="entry name" value="HTH_ARSR_1"/>
    <property type="match status" value="1"/>
</dbReference>
<comment type="caution">
    <text evidence="6">The sequence shown here is derived from an EMBL/GenBank/DDBJ whole genome shotgun (WGS) entry which is preliminary data.</text>
</comment>
<dbReference type="InterPro" id="IPR036388">
    <property type="entry name" value="WH-like_DNA-bd_sf"/>
</dbReference>
<dbReference type="EMBL" id="MDER01000045">
    <property type="protein sequence ID" value="ODP27867.1"/>
    <property type="molecule type" value="Genomic_DNA"/>
</dbReference>
<sequence>MESDAIIDECNHSSEASQQMLAQIKNELIDGTTANDMAELFKALGDPTRIRLIYALSQKELCVHDLCSVLDMTQSAISHQLRYLRNMRIVKRRKVGKTVFYSLDDYHVEEIFLQTHEHLTHK</sequence>
<dbReference type="PROSITE" id="PS50987">
    <property type="entry name" value="HTH_ARSR_2"/>
    <property type="match status" value="1"/>
</dbReference>
<keyword evidence="2" id="KW-0238">DNA-binding</keyword>
<protein>
    <submittedName>
        <fullName evidence="6">HTH-type transcriptional repressor CzrA</fullName>
    </submittedName>
</protein>
<dbReference type="GO" id="GO:0003677">
    <property type="term" value="F:DNA binding"/>
    <property type="evidence" value="ECO:0007669"/>
    <property type="project" value="UniProtKB-KW"/>
</dbReference>
<dbReference type="GO" id="GO:0046686">
    <property type="term" value="P:response to cadmium ion"/>
    <property type="evidence" value="ECO:0007669"/>
    <property type="project" value="UniProtKB-KW"/>
</dbReference>
<dbReference type="InterPro" id="IPR001845">
    <property type="entry name" value="HTH_ArsR_DNA-bd_dom"/>
</dbReference>
<accession>A0A1E3L237</accession>
<dbReference type="InterPro" id="IPR018334">
    <property type="entry name" value="ArsR_HTH"/>
</dbReference>
<dbReference type="PATRIC" id="fig|1886670.3.peg.2731"/>
<evidence type="ECO:0000256" key="1">
    <source>
        <dbReference type="ARBA" id="ARBA00023015"/>
    </source>
</evidence>
<gene>
    <name evidence="6" type="ORF">PTI45_02686</name>
</gene>